<evidence type="ECO:0000256" key="5">
    <source>
        <dbReference type="ARBA" id="ARBA00023180"/>
    </source>
</evidence>
<dbReference type="PANTHER" id="PTHR10342">
    <property type="entry name" value="ARYLSULFATASE"/>
    <property type="match status" value="1"/>
</dbReference>
<evidence type="ECO:0000313" key="8">
    <source>
        <dbReference type="Proteomes" id="UP000821837"/>
    </source>
</evidence>
<gene>
    <name evidence="7" type="ORF">HPB52_016707</name>
</gene>
<dbReference type="SUPFAM" id="SSF53649">
    <property type="entry name" value="Alkaline phosphatase-like"/>
    <property type="match status" value="1"/>
</dbReference>
<name>A0A9D4Q190_RHISA</name>
<accession>A0A9D4Q190</accession>
<evidence type="ECO:0000313" key="7">
    <source>
        <dbReference type="EMBL" id="KAH7962529.1"/>
    </source>
</evidence>
<evidence type="ECO:0000256" key="3">
    <source>
        <dbReference type="ARBA" id="ARBA00022723"/>
    </source>
</evidence>
<dbReference type="CDD" id="cd16029">
    <property type="entry name" value="4-S"/>
    <property type="match status" value="1"/>
</dbReference>
<reference evidence="7" key="2">
    <citation type="submission" date="2021-09" db="EMBL/GenBank/DDBJ databases">
        <authorList>
            <person name="Jia N."/>
            <person name="Wang J."/>
            <person name="Shi W."/>
            <person name="Du L."/>
            <person name="Sun Y."/>
            <person name="Zhan W."/>
            <person name="Jiang J."/>
            <person name="Wang Q."/>
            <person name="Zhang B."/>
            <person name="Ji P."/>
            <person name="Sakyi L.B."/>
            <person name="Cui X."/>
            <person name="Yuan T."/>
            <person name="Jiang B."/>
            <person name="Yang W."/>
            <person name="Lam T.T.-Y."/>
            <person name="Chang Q."/>
            <person name="Ding S."/>
            <person name="Wang X."/>
            <person name="Zhu J."/>
            <person name="Ruan X."/>
            <person name="Zhao L."/>
            <person name="Wei J."/>
            <person name="Que T."/>
            <person name="Du C."/>
            <person name="Cheng J."/>
            <person name="Dai P."/>
            <person name="Han X."/>
            <person name="Huang E."/>
            <person name="Gao Y."/>
            <person name="Liu J."/>
            <person name="Shao H."/>
            <person name="Ye R."/>
            <person name="Li L."/>
            <person name="Wei W."/>
            <person name="Wang X."/>
            <person name="Wang C."/>
            <person name="Huo Q."/>
            <person name="Li W."/>
            <person name="Guo W."/>
            <person name="Chen H."/>
            <person name="Chen S."/>
            <person name="Zhou L."/>
            <person name="Zhou L."/>
            <person name="Ni X."/>
            <person name="Tian J."/>
            <person name="Zhou Y."/>
            <person name="Sheng Y."/>
            <person name="Liu T."/>
            <person name="Pan Y."/>
            <person name="Xia L."/>
            <person name="Li J."/>
            <person name="Zhao F."/>
            <person name="Cao W."/>
        </authorList>
    </citation>
    <scope>NUCLEOTIDE SEQUENCE</scope>
    <source>
        <strain evidence="7">Rsan-2018</strain>
        <tissue evidence="7">Larvae</tissue>
    </source>
</reference>
<keyword evidence="4" id="KW-0106">Calcium</keyword>
<comment type="caution">
    <text evidence="7">The sequence shown here is derived from an EMBL/GenBank/DDBJ whole genome shotgun (WGS) entry which is preliminary data.</text>
</comment>
<evidence type="ECO:0000259" key="6">
    <source>
        <dbReference type="Pfam" id="PF00884"/>
    </source>
</evidence>
<comment type="similarity">
    <text evidence="2">Belongs to the sulfatase family.</text>
</comment>
<dbReference type="GO" id="GO:0046872">
    <property type="term" value="F:metal ion binding"/>
    <property type="evidence" value="ECO:0007669"/>
    <property type="project" value="UniProtKB-KW"/>
</dbReference>
<comment type="cofactor">
    <cofactor evidence="1">
        <name>Ca(2+)</name>
        <dbReference type="ChEBI" id="CHEBI:29108"/>
    </cofactor>
</comment>
<dbReference type="VEuPathDB" id="VectorBase:RSAN_039910"/>
<dbReference type="Gene3D" id="3.40.720.10">
    <property type="entry name" value="Alkaline Phosphatase, subunit A"/>
    <property type="match status" value="1"/>
</dbReference>
<keyword evidence="5" id="KW-0325">Glycoprotein</keyword>
<dbReference type="InterPro" id="IPR047115">
    <property type="entry name" value="ARSB"/>
</dbReference>
<feature type="domain" description="Sulfatase N-terminal" evidence="6">
    <location>
        <begin position="45"/>
        <end position="349"/>
    </location>
</feature>
<dbReference type="InterPro" id="IPR017850">
    <property type="entry name" value="Alkaline_phosphatase_core_sf"/>
</dbReference>
<proteinExistence type="inferred from homology"/>
<dbReference type="AlphaFoldDB" id="A0A9D4Q190"/>
<dbReference type="EMBL" id="JABSTV010001249">
    <property type="protein sequence ID" value="KAH7962529.1"/>
    <property type="molecule type" value="Genomic_DNA"/>
</dbReference>
<keyword evidence="8" id="KW-1185">Reference proteome</keyword>
<evidence type="ECO:0000256" key="4">
    <source>
        <dbReference type="ARBA" id="ARBA00022837"/>
    </source>
</evidence>
<reference evidence="7" key="1">
    <citation type="journal article" date="2020" name="Cell">
        <title>Large-Scale Comparative Analyses of Tick Genomes Elucidate Their Genetic Diversity and Vector Capacities.</title>
        <authorList>
            <consortium name="Tick Genome and Microbiome Consortium (TIGMIC)"/>
            <person name="Jia N."/>
            <person name="Wang J."/>
            <person name="Shi W."/>
            <person name="Du L."/>
            <person name="Sun Y."/>
            <person name="Zhan W."/>
            <person name="Jiang J.F."/>
            <person name="Wang Q."/>
            <person name="Zhang B."/>
            <person name="Ji P."/>
            <person name="Bell-Sakyi L."/>
            <person name="Cui X.M."/>
            <person name="Yuan T.T."/>
            <person name="Jiang B.G."/>
            <person name="Yang W.F."/>
            <person name="Lam T.T."/>
            <person name="Chang Q.C."/>
            <person name="Ding S.J."/>
            <person name="Wang X.J."/>
            <person name="Zhu J.G."/>
            <person name="Ruan X.D."/>
            <person name="Zhao L."/>
            <person name="Wei J.T."/>
            <person name="Ye R.Z."/>
            <person name="Que T.C."/>
            <person name="Du C.H."/>
            <person name="Zhou Y.H."/>
            <person name="Cheng J.X."/>
            <person name="Dai P.F."/>
            <person name="Guo W.B."/>
            <person name="Han X.H."/>
            <person name="Huang E.J."/>
            <person name="Li L.F."/>
            <person name="Wei W."/>
            <person name="Gao Y.C."/>
            <person name="Liu J.Z."/>
            <person name="Shao H.Z."/>
            <person name="Wang X."/>
            <person name="Wang C.C."/>
            <person name="Yang T.C."/>
            <person name="Huo Q.B."/>
            <person name="Li W."/>
            <person name="Chen H.Y."/>
            <person name="Chen S.E."/>
            <person name="Zhou L.G."/>
            <person name="Ni X.B."/>
            <person name="Tian J.H."/>
            <person name="Sheng Y."/>
            <person name="Liu T."/>
            <person name="Pan Y.S."/>
            <person name="Xia L.Y."/>
            <person name="Li J."/>
            <person name="Zhao F."/>
            <person name="Cao W.C."/>
        </authorList>
    </citation>
    <scope>NUCLEOTIDE SEQUENCE</scope>
    <source>
        <strain evidence="7">Rsan-2018</strain>
    </source>
</reference>
<dbReference type="Gene3D" id="3.30.1120.10">
    <property type="match status" value="1"/>
</dbReference>
<evidence type="ECO:0000256" key="1">
    <source>
        <dbReference type="ARBA" id="ARBA00001913"/>
    </source>
</evidence>
<protein>
    <recommendedName>
        <fullName evidence="6">Sulfatase N-terminal domain-containing protein</fullName>
    </recommendedName>
</protein>
<dbReference type="Proteomes" id="UP000821837">
    <property type="component" value="Chromosome 3"/>
</dbReference>
<sequence length="543" mass="60890">MFVVAVVWPPILRTCRIASCLRGNTRETAKGIAQIDGGVIVGVFAGWDDVSFHGSSQIPTPNLDAMAADGVILNSYYIQQACTPSRAAFMTGRYPMRIGMQGFAIDVAEAWGLPSNLRIMPQYLKDLGYETHLIGKWNLGYYTKSLTPMFRGFDSFYGYYNGEQDYYTHSITYENHTGLDFWSNTDPVWSVNGTYSTTLYTERAQHIIANRDKTKVRRTNVPSIQVSGFKHAEIIHVDSQVHKTAPNISFARRMVDAMDQSVGEVFEALSAAGTLQNTVVAFSSDNGGAPFGAHATRSFNWPLRGAKGALWEGATRSAAFVWSPLLHSRRRVSHQLMHITDWLPTLYSIGGGNVKSLGKLDGFDMWRYLSQGSRSPRLEMLYNYDEWIVHASALRFSQYKLVLDNFSLYNERYRTAGGKRPWNDLDKLLAQSKAAKVLRNFYRKSQLNFPSGWRESATLQCGRWTPRSFSGNDTVFLFDIVADPCELNNLADSLPEVVVFLKKRIETYAAAAVPPLHTPKDPAAFPENHNGTWAPWLDSPLGP</sequence>
<dbReference type="GO" id="GO:0008484">
    <property type="term" value="F:sulfuric ester hydrolase activity"/>
    <property type="evidence" value="ECO:0007669"/>
    <property type="project" value="InterPro"/>
</dbReference>
<organism evidence="7 8">
    <name type="scientific">Rhipicephalus sanguineus</name>
    <name type="common">Brown dog tick</name>
    <name type="synonym">Ixodes sanguineus</name>
    <dbReference type="NCBI Taxonomy" id="34632"/>
    <lineage>
        <taxon>Eukaryota</taxon>
        <taxon>Metazoa</taxon>
        <taxon>Ecdysozoa</taxon>
        <taxon>Arthropoda</taxon>
        <taxon>Chelicerata</taxon>
        <taxon>Arachnida</taxon>
        <taxon>Acari</taxon>
        <taxon>Parasitiformes</taxon>
        <taxon>Ixodida</taxon>
        <taxon>Ixodoidea</taxon>
        <taxon>Ixodidae</taxon>
        <taxon>Rhipicephalinae</taxon>
        <taxon>Rhipicephalus</taxon>
        <taxon>Rhipicephalus</taxon>
    </lineage>
</organism>
<dbReference type="InterPro" id="IPR000917">
    <property type="entry name" value="Sulfatase_N"/>
</dbReference>
<evidence type="ECO:0000256" key="2">
    <source>
        <dbReference type="ARBA" id="ARBA00008779"/>
    </source>
</evidence>
<dbReference type="PANTHER" id="PTHR10342:SF273">
    <property type="entry name" value="RE14504P"/>
    <property type="match status" value="1"/>
</dbReference>
<dbReference type="Pfam" id="PF00884">
    <property type="entry name" value="Sulfatase"/>
    <property type="match status" value="1"/>
</dbReference>
<keyword evidence="3" id="KW-0479">Metal-binding</keyword>